<accession>W0DL24</accession>
<keyword evidence="1" id="KW-0472">Membrane</keyword>
<evidence type="ECO:0000256" key="1">
    <source>
        <dbReference type="SAM" id="Phobius"/>
    </source>
</evidence>
<dbReference type="HOGENOM" id="CLU_154478_0_0_6"/>
<keyword evidence="1" id="KW-1133">Transmembrane helix</keyword>
<dbReference type="KEGG" id="tti:THITH_04740"/>
<dbReference type="EMBL" id="CP007029">
    <property type="protein sequence ID" value="AHE97683.1"/>
    <property type="molecule type" value="Genomic_DNA"/>
</dbReference>
<dbReference type="Proteomes" id="UP000005289">
    <property type="component" value="Chromosome"/>
</dbReference>
<reference evidence="2 3" key="1">
    <citation type="submission" date="2013-12" db="EMBL/GenBank/DDBJ databases">
        <authorList>
            <consortium name="DOE Joint Genome Institute"/>
            <person name="Muyzer G."/>
            <person name="Huntemann M."/>
            <person name="Han J."/>
            <person name="Chen A."/>
            <person name="Kyrpides N."/>
            <person name="Mavromatis K."/>
            <person name="Markowitz V."/>
            <person name="Palaniappan K."/>
            <person name="Ivanova N."/>
            <person name="Schaumberg A."/>
            <person name="Pati A."/>
            <person name="Liolios K."/>
            <person name="Nordberg H.P."/>
            <person name="Cantor M.N."/>
            <person name="Hua S.X."/>
            <person name="Woyke T."/>
        </authorList>
    </citation>
    <scope>NUCLEOTIDE SEQUENCE [LARGE SCALE GENOMIC DNA]</scope>
    <source>
        <strain evidence="2 3">ARh 1</strain>
    </source>
</reference>
<dbReference type="OrthoDB" id="5801038at2"/>
<feature type="transmembrane region" description="Helical" evidence="1">
    <location>
        <begin position="50"/>
        <end position="72"/>
    </location>
</feature>
<evidence type="ECO:0000313" key="2">
    <source>
        <dbReference type="EMBL" id="AHE97683.1"/>
    </source>
</evidence>
<feature type="transmembrane region" description="Helical" evidence="1">
    <location>
        <begin position="16"/>
        <end position="38"/>
    </location>
</feature>
<protein>
    <submittedName>
        <fullName evidence="2">Uncharacterized protein</fullName>
    </submittedName>
</protein>
<feature type="transmembrane region" description="Helical" evidence="1">
    <location>
        <begin position="113"/>
        <end position="132"/>
    </location>
</feature>
<sequence length="143" mass="16671">MASMARFRSQAPDSGWITFLAHLLFVLAAWSVFIKYVFPITFALFTGEAWHANIFWDLWPIAHVWLGWALLTQPWYTRWLAVSMSVIEIAIILTLFTLFLAEPDWTLWRTNWFVNKVFVLSAFALILATVVVRPELFRTRSSS</sequence>
<keyword evidence="1" id="KW-0812">Transmembrane</keyword>
<feature type="transmembrane region" description="Helical" evidence="1">
    <location>
        <begin position="79"/>
        <end position="101"/>
    </location>
</feature>
<proteinExistence type="predicted"/>
<evidence type="ECO:0000313" key="3">
    <source>
        <dbReference type="Proteomes" id="UP000005289"/>
    </source>
</evidence>
<gene>
    <name evidence="2" type="ORF">THITH_04740</name>
</gene>
<dbReference type="STRING" id="713585.THITH_04740"/>
<dbReference type="AlphaFoldDB" id="W0DL24"/>
<organism evidence="2 3">
    <name type="scientific">Thioalkalivibrio paradoxus ARh 1</name>
    <dbReference type="NCBI Taxonomy" id="713585"/>
    <lineage>
        <taxon>Bacteria</taxon>
        <taxon>Pseudomonadati</taxon>
        <taxon>Pseudomonadota</taxon>
        <taxon>Gammaproteobacteria</taxon>
        <taxon>Chromatiales</taxon>
        <taxon>Ectothiorhodospiraceae</taxon>
        <taxon>Thioalkalivibrio</taxon>
    </lineage>
</organism>
<name>W0DL24_9GAMM</name>
<keyword evidence="3" id="KW-1185">Reference proteome</keyword>